<dbReference type="InterPro" id="IPR000847">
    <property type="entry name" value="LysR_HTH_N"/>
</dbReference>
<dbReference type="SUPFAM" id="SSF46785">
    <property type="entry name" value="Winged helix' DNA-binding domain"/>
    <property type="match status" value="1"/>
</dbReference>
<dbReference type="Proteomes" id="UP001501004">
    <property type="component" value="Unassembled WGS sequence"/>
</dbReference>
<dbReference type="PANTHER" id="PTHR30346">
    <property type="entry name" value="TRANSCRIPTIONAL DUAL REGULATOR HCAR-RELATED"/>
    <property type="match status" value="1"/>
</dbReference>
<comment type="similarity">
    <text evidence="1">Belongs to the LysR transcriptional regulatory family.</text>
</comment>
<accession>A0ABP7FK58</accession>
<reference evidence="7" key="1">
    <citation type="journal article" date="2019" name="Int. J. Syst. Evol. Microbiol.">
        <title>The Global Catalogue of Microorganisms (GCM) 10K type strain sequencing project: providing services to taxonomists for standard genome sequencing and annotation.</title>
        <authorList>
            <consortium name="The Broad Institute Genomics Platform"/>
            <consortium name="The Broad Institute Genome Sequencing Center for Infectious Disease"/>
            <person name="Wu L."/>
            <person name="Ma J."/>
        </authorList>
    </citation>
    <scope>NUCLEOTIDE SEQUENCE [LARGE SCALE GENOMIC DNA]</scope>
    <source>
        <strain evidence="7">JCM 16949</strain>
    </source>
</reference>
<dbReference type="CDD" id="cd05466">
    <property type="entry name" value="PBP2_LTTR_substrate"/>
    <property type="match status" value="1"/>
</dbReference>
<evidence type="ECO:0000313" key="6">
    <source>
        <dbReference type="EMBL" id="GAA3737934.1"/>
    </source>
</evidence>
<dbReference type="Pfam" id="PF03466">
    <property type="entry name" value="LysR_substrate"/>
    <property type="match status" value="1"/>
</dbReference>
<evidence type="ECO:0000313" key="7">
    <source>
        <dbReference type="Proteomes" id="UP001501004"/>
    </source>
</evidence>
<dbReference type="PANTHER" id="PTHR30346:SF28">
    <property type="entry name" value="HTH-TYPE TRANSCRIPTIONAL REGULATOR CYNR"/>
    <property type="match status" value="1"/>
</dbReference>
<dbReference type="Pfam" id="PF00126">
    <property type="entry name" value="HTH_1"/>
    <property type="match status" value="1"/>
</dbReference>
<gene>
    <name evidence="6" type="ORF">GCM10022239_11980</name>
</gene>
<evidence type="ECO:0000256" key="2">
    <source>
        <dbReference type="ARBA" id="ARBA00023015"/>
    </source>
</evidence>
<evidence type="ECO:0000256" key="3">
    <source>
        <dbReference type="ARBA" id="ARBA00023125"/>
    </source>
</evidence>
<dbReference type="PROSITE" id="PS50931">
    <property type="entry name" value="HTH_LYSR"/>
    <property type="match status" value="1"/>
</dbReference>
<dbReference type="InterPro" id="IPR036390">
    <property type="entry name" value="WH_DNA-bd_sf"/>
</dbReference>
<proteinExistence type="inferred from homology"/>
<sequence length="301" mass="32296">MELRLLHYFTAVCEHGSLHAAAAEVHVAQPSLSRQIRRLESDLGFTLFDRTPRGLVPTAAGRAFLPVARDLLTRAVQAEATSAAIARGWVPQLNLVAAPTTVADIIAPFIVRTGQDGTIGNVIEANPERVYPRLWAGDADFAVGTRIPPADLEYRVIGHAYLWAQVHPEHRFAGRESISMTELVTEPIIAMTPAHGVRQMFDTAVATAGLTYAAAVETESTATAQALAAAGRGVCVLSDDARYGLQSVPIRVRGQDLIITLFGVWGPLHYASAQIGDTLDELSEFIAELYPQVAGGLAVQL</sequence>
<dbReference type="SUPFAM" id="SSF53850">
    <property type="entry name" value="Periplasmic binding protein-like II"/>
    <property type="match status" value="1"/>
</dbReference>
<dbReference type="EMBL" id="BAABAE010000003">
    <property type="protein sequence ID" value="GAA3737934.1"/>
    <property type="molecule type" value="Genomic_DNA"/>
</dbReference>
<evidence type="ECO:0000259" key="5">
    <source>
        <dbReference type="PROSITE" id="PS50931"/>
    </source>
</evidence>
<comment type="caution">
    <text evidence="6">The sequence shown here is derived from an EMBL/GenBank/DDBJ whole genome shotgun (WGS) entry which is preliminary data.</text>
</comment>
<organism evidence="6 7">
    <name type="scientific">Leifsonella bigeumensis</name>
    <dbReference type="NCBI Taxonomy" id="433643"/>
    <lineage>
        <taxon>Bacteria</taxon>
        <taxon>Bacillati</taxon>
        <taxon>Actinomycetota</taxon>
        <taxon>Actinomycetes</taxon>
        <taxon>Micrococcales</taxon>
        <taxon>Microbacteriaceae</taxon>
        <taxon>Leifsonella</taxon>
    </lineage>
</organism>
<name>A0ABP7FK58_9MICO</name>
<dbReference type="Gene3D" id="3.40.190.290">
    <property type="match status" value="1"/>
</dbReference>
<keyword evidence="4" id="KW-0804">Transcription</keyword>
<dbReference type="Gene3D" id="1.10.10.10">
    <property type="entry name" value="Winged helix-like DNA-binding domain superfamily/Winged helix DNA-binding domain"/>
    <property type="match status" value="1"/>
</dbReference>
<dbReference type="PRINTS" id="PR00039">
    <property type="entry name" value="HTHLYSR"/>
</dbReference>
<evidence type="ECO:0000256" key="1">
    <source>
        <dbReference type="ARBA" id="ARBA00009437"/>
    </source>
</evidence>
<protein>
    <submittedName>
        <fullName evidence="6">LysR family transcriptional regulator</fullName>
    </submittedName>
</protein>
<evidence type="ECO:0000256" key="4">
    <source>
        <dbReference type="ARBA" id="ARBA00023163"/>
    </source>
</evidence>
<keyword evidence="2" id="KW-0805">Transcription regulation</keyword>
<dbReference type="RefSeq" id="WP_344754747.1">
    <property type="nucleotide sequence ID" value="NZ_BAABAE010000003.1"/>
</dbReference>
<dbReference type="InterPro" id="IPR005119">
    <property type="entry name" value="LysR_subst-bd"/>
</dbReference>
<keyword evidence="7" id="KW-1185">Reference proteome</keyword>
<dbReference type="InterPro" id="IPR036388">
    <property type="entry name" value="WH-like_DNA-bd_sf"/>
</dbReference>
<keyword evidence="3" id="KW-0238">DNA-binding</keyword>
<feature type="domain" description="HTH lysR-type" evidence="5">
    <location>
        <begin position="1"/>
        <end position="58"/>
    </location>
</feature>